<dbReference type="InParanoid" id="A0A1I4EM43"/>
<dbReference type="EMBL" id="FOSW01000006">
    <property type="protein sequence ID" value="SFL05536.1"/>
    <property type="molecule type" value="Genomic_DNA"/>
</dbReference>
<dbReference type="AlphaFoldDB" id="A0A1I4EM43"/>
<evidence type="ECO:0000313" key="2">
    <source>
        <dbReference type="EMBL" id="SFL05536.1"/>
    </source>
</evidence>
<sequence>MIRVGRPDVAPDAPAHVPGVPEGNEGDAFHNEPGFHPDGTVDARRSTGIDPSRRNPIVAAMPNLPPG</sequence>
<feature type="region of interest" description="Disordered" evidence="1">
    <location>
        <begin position="1"/>
        <end position="67"/>
    </location>
</feature>
<accession>A0A1I4EM43</accession>
<reference evidence="2 3" key="1">
    <citation type="submission" date="2016-10" db="EMBL/GenBank/DDBJ databases">
        <authorList>
            <person name="de Groot N.N."/>
        </authorList>
    </citation>
    <scope>NUCLEOTIDE SEQUENCE [LARGE SCALE GENOMIC DNA]</scope>
    <source>
        <strain evidence="2 3">DSM 45317</strain>
    </source>
</reference>
<protein>
    <submittedName>
        <fullName evidence="2">Uncharacterized protein</fullName>
    </submittedName>
</protein>
<keyword evidence="3" id="KW-1185">Reference proteome</keyword>
<dbReference type="OrthoDB" id="5147872at2"/>
<dbReference type="STRING" id="504800.SAMN04488085_10648"/>
<evidence type="ECO:0000256" key="1">
    <source>
        <dbReference type="SAM" id="MobiDB-lite"/>
    </source>
</evidence>
<organism evidence="2 3">
    <name type="scientific">Geodermatophilus ruber</name>
    <dbReference type="NCBI Taxonomy" id="504800"/>
    <lineage>
        <taxon>Bacteria</taxon>
        <taxon>Bacillati</taxon>
        <taxon>Actinomycetota</taxon>
        <taxon>Actinomycetes</taxon>
        <taxon>Geodermatophilales</taxon>
        <taxon>Geodermatophilaceae</taxon>
        <taxon>Geodermatophilus</taxon>
    </lineage>
</organism>
<gene>
    <name evidence="2" type="ORF">SAMN04488085_10648</name>
</gene>
<dbReference type="RefSeq" id="WP_091324307.1">
    <property type="nucleotide sequence ID" value="NZ_FOSW01000006.1"/>
</dbReference>
<evidence type="ECO:0000313" key="3">
    <source>
        <dbReference type="Proteomes" id="UP000199152"/>
    </source>
</evidence>
<feature type="compositionally biased region" description="Basic and acidic residues" evidence="1">
    <location>
        <begin position="27"/>
        <end position="53"/>
    </location>
</feature>
<dbReference type="Proteomes" id="UP000199152">
    <property type="component" value="Unassembled WGS sequence"/>
</dbReference>
<feature type="compositionally biased region" description="Low complexity" evidence="1">
    <location>
        <begin position="7"/>
        <end position="21"/>
    </location>
</feature>
<name>A0A1I4EM43_9ACTN</name>
<proteinExistence type="predicted"/>